<keyword evidence="7" id="KW-1185">Reference proteome</keyword>
<dbReference type="PANTHER" id="PTHR12752">
    <property type="entry name" value="PHOSPHOINOSITOL 3-PHOSPHATE-BINDING PROTEIN"/>
    <property type="match status" value="1"/>
</dbReference>
<dbReference type="GO" id="GO:0010314">
    <property type="term" value="F:phosphatidylinositol-5-phosphate binding"/>
    <property type="evidence" value="ECO:0007669"/>
    <property type="project" value="TreeGrafter"/>
</dbReference>
<dbReference type="SMART" id="SM00456">
    <property type="entry name" value="WW"/>
    <property type="match status" value="2"/>
</dbReference>
<dbReference type="GO" id="GO:0032266">
    <property type="term" value="F:phosphatidylinositol-3-phosphate binding"/>
    <property type="evidence" value="ECO:0007669"/>
    <property type="project" value="TreeGrafter"/>
</dbReference>
<dbReference type="PROSITE" id="PS01159">
    <property type="entry name" value="WW_DOMAIN_1"/>
    <property type="match status" value="1"/>
</dbReference>
<feature type="domain" description="WW" evidence="5">
    <location>
        <begin position="11"/>
        <end position="44"/>
    </location>
</feature>
<keyword evidence="4" id="KW-0677">Repeat</keyword>
<dbReference type="PANTHER" id="PTHR12752:SF3">
    <property type="entry name" value="PLECKSTRIN HOMOLOGY DOMAIN-CONTAINING FAMILY A MEMBER 5"/>
    <property type="match status" value="1"/>
</dbReference>
<dbReference type="Gene3D" id="2.20.70.10">
    <property type="match status" value="1"/>
</dbReference>
<dbReference type="GO" id="GO:0005829">
    <property type="term" value="C:cytosol"/>
    <property type="evidence" value="ECO:0007669"/>
    <property type="project" value="TreeGrafter"/>
</dbReference>
<dbReference type="CDD" id="cd00201">
    <property type="entry name" value="WW"/>
    <property type="match status" value="1"/>
</dbReference>
<evidence type="ECO:0000259" key="5">
    <source>
        <dbReference type="PROSITE" id="PS50020"/>
    </source>
</evidence>
<accession>A0AAD7WBL2</accession>
<keyword evidence="2" id="KW-0963">Cytoplasm</keyword>
<gene>
    <name evidence="6" type="ORF">AAFF_G00097280</name>
</gene>
<dbReference type="PROSITE" id="PS50020">
    <property type="entry name" value="WW_DOMAIN_2"/>
    <property type="match status" value="1"/>
</dbReference>
<dbReference type="GO" id="GO:0080025">
    <property type="term" value="F:phosphatidylinositol-3,5-bisphosphate binding"/>
    <property type="evidence" value="ECO:0007669"/>
    <property type="project" value="TreeGrafter"/>
</dbReference>
<comment type="subcellular location">
    <subcellularLocation>
        <location evidence="1">Cytoplasm</location>
    </subcellularLocation>
</comment>
<protein>
    <recommendedName>
        <fullName evidence="5">WW domain-containing protein</fullName>
    </recommendedName>
</protein>
<name>A0AAD7WBL2_9TELE</name>
<dbReference type="FunFam" id="2.20.70.10:FF:000027">
    <property type="entry name" value="pleckstrin homology domain-containing family A member 5 isoform X1"/>
    <property type="match status" value="1"/>
</dbReference>
<dbReference type="AlphaFoldDB" id="A0AAD7WBL2"/>
<evidence type="ECO:0000256" key="1">
    <source>
        <dbReference type="ARBA" id="ARBA00004496"/>
    </source>
</evidence>
<evidence type="ECO:0000256" key="4">
    <source>
        <dbReference type="ARBA" id="ARBA00022737"/>
    </source>
</evidence>
<dbReference type="GO" id="GO:0070273">
    <property type="term" value="F:phosphatidylinositol-4-phosphate binding"/>
    <property type="evidence" value="ECO:0007669"/>
    <property type="project" value="TreeGrafter"/>
</dbReference>
<dbReference type="EMBL" id="JAINUG010000162">
    <property type="protein sequence ID" value="KAJ8391107.1"/>
    <property type="molecule type" value="Genomic_DNA"/>
</dbReference>
<dbReference type="InterPro" id="IPR036020">
    <property type="entry name" value="WW_dom_sf"/>
</dbReference>
<proteinExistence type="predicted"/>
<dbReference type="Proteomes" id="UP001221898">
    <property type="component" value="Unassembled WGS sequence"/>
</dbReference>
<evidence type="ECO:0000256" key="2">
    <source>
        <dbReference type="ARBA" id="ARBA00022490"/>
    </source>
</evidence>
<dbReference type="InterPro" id="IPR001202">
    <property type="entry name" value="WW_dom"/>
</dbReference>
<dbReference type="SUPFAM" id="SSF51045">
    <property type="entry name" value="WW domain"/>
    <property type="match status" value="1"/>
</dbReference>
<keyword evidence="3" id="KW-0597">Phosphoprotein</keyword>
<evidence type="ECO:0000313" key="6">
    <source>
        <dbReference type="EMBL" id="KAJ8391107.1"/>
    </source>
</evidence>
<evidence type="ECO:0000256" key="3">
    <source>
        <dbReference type="ARBA" id="ARBA00022553"/>
    </source>
</evidence>
<organism evidence="6 7">
    <name type="scientific">Aldrovandia affinis</name>
    <dbReference type="NCBI Taxonomy" id="143900"/>
    <lineage>
        <taxon>Eukaryota</taxon>
        <taxon>Metazoa</taxon>
        <taxon>Chordata</taxon>
        <taxon>Craniata</taxon>
        <taxon>Vertebrata</taxon>
        <taxon>Euteleostomi</taxon>
        <taxon>Actinopterygii</taxon>
        <taxon>Neopterygii</taxon>
        <taxon>Teleostei</taxon>
        <taxon>Notacanthiformes</taxon>
        <taxon>Halosauridae</taxon>
        <taxon>Aldrovandia</taxon>
    </lineage>
</organism>
<evidence type="ECO:0000313" key="7">
    <source>
        <dbReference type="Proteomes" id="UP001221898"/>
    </source>
</evidence>
<sequence>MAADLNPEWLSCLPSSWSYGVTRDGRVFFINEEAKSTTWLHPVTGEAVITGHRKTPDLPTGWEEGYTFEGARCFINDAVSLSRESRKQGCSPPKTREDEIAVQSFSRNVDKADLLRGKRLRETTGLISSFLPRPFWKGKGETMLVRAAQVKAIQIRQGERRLTARPAFIQREGVRAARVLCSSSHSEHGGLCETALTWSPGGRCGCHARRVAGGAGSLFLSGVEMAKAPPGTLVSLALGFHPGPCPVACDVPGCVTHQRGWAGNKLTAGAKTTAVRPTHLPRGLPPRDLTLAFPETQPADACVPHSDLTATSRSGTVAGQCCGAVCLLHKVLRSPVCCSALSQSPVLRVQEALVLFGALELDADVLSLAPLFVFGSPAVLPVTPRNGTVSTSTALETEFPKISTAGRISPQ</sequence>
<comment type="caution">
    <text evidence="6">The sequence shown here is derived from an EMBL/GenBank/DDBJ whole genome shotgun (WGS) entry which is preliminary data.</text>
</comment>
<reference evidence="6" key="1">
    <citation type="journal article" date="2023" name="Science">
        <title>Genome structures resolve the early diversification of teleost fishes.</title>
        <authorList>
            <person name="Parey E."/>
            <person name="Louis A."/>
            <person name="Montfort J."/>
            <person name="Bouchez O."/>
            <person name="Roques C."/>
            <person name="Iampietro C."/>
            <person name="Lluch J."/>
            <person name="Castinel A."/>
            <person name="Donnadieu C."/>
            <person name="Desvignes T."/>
            <person name="Floi Bucao C."/>
            <person name="Jouanno E."/>
            <person name="Wen M."/>
            <person name="Mejri S."/>
            <person name="Dirks R."/>
            <person name="Jansen H."/>
            <person name="Henkel C."/>
            <person name="Chen W.J."/>
            <person name="Zahm M."/>
            <person name="Cabau C."/>
            <person name="Klopp C."/>
            <person name="Thompson A.W."/>
            <person name="Robinson-Rechavi M."/>
            <person name="Braasch I."/>
            <person name="Lecointre G."/>
            <person name="Bobe J."/>
            <person name="Postlethwait J.H."/>
            <person name="Berthelot C."/>
            <person name="Roest Crollius H."/>
            <person name="Guiguen Y."/>
        </authorList>
    </citation>
    <scope>NUCLEOTIDE SEQUENCE</scope>
    <source>
        <strain evidence="6">NC1722</strain>
    </source>
</reference>